<proteinExistence type="predicted"/>
<keyword evidence="1" id="KW-0813">Transport</keyword>
<dbReference type="PROSITE" id="PS00211">
    <property type="entry name" value="ABC_TRANSPORTER_1"/>
    <property type="match status" value="1"/>
</dbReference>
<feature type="domain" description="ABC transporter" evidence="4">
    <location>
        <begin position="15"/>
        <end position="235"/>
    </location>
</feature>
<name>A0ABU6GMV0_9BACL</name>
<accession>A0ABU6GMV0</accession>
<evidence type="ECO:0000313" key="5">
    <source>
        <dbReference type="EMBL" id="MEC0240432.1"/>
    </source>
</evidence>
<dbReference type="InterPro" id="IPR003439">
    <property type="entry name" value="ABC_transporter-like_ATP-bd"/>
</dbReference>
<dbReference type="PANTHER" id="PTHR42939">
    <property type="entry name" value="ABC TRANSPORTER ATP-BINDING PROTEIN ALBC-RELATED"/>
    <property type="match status" value="1"/>
</dbReference>
<evidence type="ECO:0000259" key="4">
    <source>
        <dbReference type="PROSITE" id="PS50893"/>
    </source>
</evidence>
<evidence type="ECO:0000256" key="3">
    <source>
        <dbReference type="ARBA" id="ARBA00022840"/>
    </source>
</evidence>
<protein>
    <submittedName>
        <fullName evidence="5">ABC transporter ATP-binding protein</fullName>
    </submittedName>
</protein>
<gene>
    <name evidence="5" type="ORF">P4H66_11270</name>
</gene>
<dbReference type="InterPro" id="IPR017871">
    <property type="entry name" value="ABC_transporter-like_CS"/>
</dbReference>
<dbReference type="GO" id="GO:0005524">
    <property type="term" value="F:ATP binding"/>
    <property type="evidence" value="ECO:0007669"/>
    <property type="project" value="UniProtKB-KW"/>
</dbReference>
<dbReference type="RefSeq" id="WP_326088143.1">
    <property type="nucleotide sequence ID" value="NZ_JARLKZ010000006.1"/>
</dbReference>
<organism evidence="5 6">
    <name type="scientific">Paenibacillus dokdonensis</name>
    <dbReference type="NCBI Taxonomy" id="2567944"/>
    <lineage>
        <taxon>Bacteria</taxon>
        <taxon>Bacillati</taxon>
        <taxon>Bacillota</taxon>
        <taxon>Bacilli</taxon>
        <taxon>Bacillales</taxon>
        <taxon>Paenibacillaceae</taxon>
        <taxon>Paenibacillus</taxon>
    </lineage>
</organism>
<evidence type="ECO:0000313" key="6">
    <source>
        <dbReference type="Proteomes" id="UP001344632"/>
    </source>
</evidence>
<dbReference type="PROSITE" id="PS50893">
    <property type="entry name" value="ABC_TRANSPORTER_2"/>
    <property type="match status" value="1"/>
</dbReference>
<comment type="caution">
    <text evidence="5">The sequence shown here is derived from an EMBL/GenBank/DDBJ whole genome shotgun (WGS) entry which is preliminary data.</text>
</comment>
<dbReference type="EMBL" id="JARLKZ010000006">
    <property type="protein sequence ID" value="MEC0240432.1"/>
    <property type="molecule type" value="Genomic_DNA"/>
</dbReference>
<keyword evidence="2" id="KW-0547">Nucleotide-binding</keyword>
<dbReference type="SUPFAM" id="SSF52540">
    <property type="entry name" value="P-loop containing nucleoside triphosphate hydrolases"/>
    <property type="match status" value="1"/>
</dbReference>
<keyword evidence="3 5" id="KW-0067">ATP-binding</keyword>
<dbReference type="Gene3D" id="3.40.50.300">
    <property type="entry name" value="P-loop containing nucleotide triphosphate hydrolases"/>
    <property type="match status" value="1"/>
</dbReference>
<reference evidence="5 6" key="1">
    <citation type="submission" date="2023-03" db="EMBL/GenBank/DDBJ databases">
        <title>Bacillus Genome Sequencing.</title>
        <authorList>
            <person name="Dunlap C."/>
        </authorList>
    </citation>
    <scope>NUCLEOTIDE SEQUENCE [LARGE SCALE GENOMIC DNA]</scope>
    <source>
        <strain evidence="5 6">BD-525</strain>
    </source>
</reference>
<dbReference type="PANTHER" id="PTHR42939:SF1">
    <property type="entry name" value="ABC TRANSPORTER ATP-BINDING PROTEIN ALBC-RELATED"/>
    <property type="match status" value="1"/>
</dbReference>
<evidence type="ECO:0000256" key="1">
    <source>
        <dbReference type="ARBA" id="ARBA00022448"/>
    </source>
</evidence>
<dbReference type="InterPro" id="IPR027417">
    <property type="entry name" value="P-loop_NTPase"/>
</dbReference>
<dbReference type="SMART" id="SM00382">
    <property type="entry name" value="AAA"/>
    <property type="match status" value="1"/>
</dbReference>
<sequence length="310" mass="33681">MAIAGMEKGASAELVIMQDAVKVYGRRKVLHDISLKVWKGECIALVGKNGSGKSTLLRMLAGLTRPTSGTRWVSGGRLVTGYVPERFPPLTFTPWEFLLSSAEVRGMEKASAENELRGFLSKLGMESFAHVRMSQFSKGMLQKINLIQAMMGGPDLLLLDEPLSGLDIKAQENLLSILVGLKRGGTAIVMSVHEPTLIEQIADRVLLMKNGQIIEETLEKHLVTGTTTQIVLRGLDSSAVKRISEHPGMVDLAIRSDRCELVVRSEAVDLLIRQILDSGGSIVSVIPTMGMNIPLGEWLQPAASEKGDQV</sequence>
<dbReference type="CDD" id="cd03230">
    <property type="entry name" value="ABC_DR_subfamily_A"/>
    <property type="match status" value="1"/>
</dbReference>
<evidence type="ECO:0000256" key="2">
    <source>
        <dbReference type="ARBA" id="ARBA00022741"/>
    </source>
</evidence>
<dbReference type="Proteomes" id="UP001344632">
    <property type="component" value="Unassembled WGS sequence"/>
</dbReference>
<keyword evidence="6" id="KW-1185">Reference proteome</keyword>
<dbReference type="InterPro" id="IPR051782">
    <property type="entry name" value="ABC_Transporter_VariousFunc"/>
</dbReference>
<dbReference type="Pfam" id="PF00005">
    <property type="entry name" value="ABC_tran"/>
    <property type="match status" value="1"/>
</dbReference>
<dbReference type="InterPro" id="IPR003593">
    <property type="entry name" value="AAA+_ATPase"/>
</dbReference>